<keyword evidence="3" id="KW-1185">Reference proteome</keyword>
<feature type="region of interest" description="Disordered" evidence="1">
    <location>
        <begin position="1"/>
        <end position="41"/>
    </location>
</feature>
<evidence type="ECO:0000313" key="2">
    <source>
        <dbReference type="EMBL" id="CAK0823919.1"/>
    </source>
</evidence>
<organism evidence="2 3">
    <name type="scientific">Prorocentrum cordatum</name>
    <dbReference type="NCBI Taxonomy" id="2364126"/>
    <lineage>
        <taxon>Eukaryota</taxon>
        <taxon>Sar</taxon>
        <taxon>Alveolata</taxon>
        <taxon>Dinophyceae</taxon>
        <taxon>Prorocentrales</taxon>
        <taxon>Prorocentraceae</taxon>
        <taxon>Prorocentrum</taxon>
    </lineage>
</organism>
<gene>
    <name evidence="2" type="ORF">PCOR1329_LOCUS24483</name>
</gene>
<evidence type="ECO:0008006" key="4">
    <source>
        <dbReference type="Google" id="ProtNLM"/>
    </source>
</evidence>
<accession>A0ABN9RX19</accession>
<sequence length="381" mass="42277">PFGSRSRLGPAEVKDPCPLGTSAAPPVSAAPQTITSDNARSRLRARSEAAAMRCRAVFLLTLAGPRAVWAQSYKFCTDGIAAPALRSDGGIPSVDVILAQAPLFSTNPHIGDLGKYFSVFHTALVFAQGQDEGRRYWTLEFDFTGANILQGITPAINGTTLAWSNDARFCLSDGIKWGLKHWDQTYETVARVTADMWTRTFNDLVLARNQTEYDMPPQYQLWRVAEEDWFGRTGKVFIEDVTCNNGPIWIFDYMQSKLNITLQPNFTFRGTQIIINAQSVEEVNVSDPVQWQAVVEYYRGMTEMLSSNVRKIGAFLGAFHQRFVYDTNAKKYYRLHGSSPRYLRARYAPFPLAPPPWGTAPSQLVASSPAAGAGASRAIQI</sequence>
<evidence type="ECO:0000313" key="3">
    <source>
        <dbReference type="Proteomes" id="UP001189429"/>
    </source>
</evidence>
<comment type="caution">
    <text evidence="2">The sequence shown here is derived from an EMBL/GenBank/DDBJ whole genome shotgun (WGS) entry which is preliminary data.</text>
</comment>
<protein>
    <recommendedName>
        <fullName evidence="4">Phospholipase B-like</fullName>
    </recommendedName>
</protein>
<name>A0ABN9RX19_9DINO</name>
<evidence type="ECO:0000256" key="1">
    <source>
        <dbReference type="SAM" id="MobiDB-lite"/>
    </source>
</evidence>
<proteinExistence type="predicted"/>
<dbReference type="Proteomes" id="UP001189429">
    <property type="component" value="Unassembled WGS sequence"/>
</dbReference>
<dbReference type="EMBL" id="CAUYUJ010008435">
    <property type="protein sequence ID" value="CAK0823919.1"/>
    <property type="molecule type" value="Genomic_DNA"/>
</dbReference>
<reference evidence="2" key="1">
    <citation type="submission" date="2023-10" db="EMBL/GenBank/DDBJ databases">
        <authorList>
            <person name="Chen Y."/>
            <person name="Shah S."/>
            <person name="Dougan E. K."/>
            <person name="Thang M."/>
            <person name="Chan C."/>
        </authorList>
    </citation>
    <scope>NUCLEOTIDE SEQUENCE [LARGE SCALE GENOMIC DNA]</scope>
</reference>
<feature type="non-terminal residue" evidence="2">
    <location>
        <position position="1"/>
    </location>
</feature>